<dbReference type="RefSeq" id="WP_074885629.1">
    <property type="nucleotide sequence ID" value="NZ_FOXO01000006.1"/>
</dbReference>
<dbReference type="Proteomes" id="UP000182624">
    <property type="component" value="Unassembled WGS sequence"/>
</dbReference>
<organism evidence="2 3">
    <name type="scientific">Butyrivibrio proteoclasticus</name>
    <dbReference type="NCBI Taxonomy" id="43305"/>
    <lineage>
        <taxon>Bacteria</taxon>
        <taxon>Bacillati</taxon>
        <taxon>Bacillota</taxon>
        <taxon>Clostridia</taxon>
        <taxon>Lachnospirales</taxon>
        <taxon>Lachnospiraceae</taxon>
        <taxon>Butyrivibrio</taxon>
    </lineage>
</organism>
<dbReference type="OrthoDB" id="9763513at2"/>
<evidence type="ECO:0008006" key="4">
    <source>
        <dbReference type="Google" id="ProtNLM"/>
    </source>
</evidence>
<reference evidence="3" key="1">
    <citation type="submission" date="2016-10" db="EMBL/GenBank/DDBJ databases">
        <authorList>
            <person name="Varghese N."/>
            <person name="Submissions S."/>
        </authorList>
    </citation>
    <scope>NUCLEOTIDE SEQUENCE [LARGE SCALE GENOMIC DNA]</scope>
    <source>
        <strain evidence="3">P18</strain>
    </source>
</reference>
<gene>
    <name evidence="2" type="ORF">SAMN04487928_106133</name>
</gene>
<dbReference type="EMBL" id="FOXO01000006">
    <property type="protein sequence ID" value="SFP71501.1"/>
    <property type="molecule type" value="Genomic_DNA"/>
</dbReference>
<feature type="coiled-coil region" evidence="1">
    <location>
        <begin position="87"/>
        <end position="114"/>
    </location>
</feature>
<keyword evidence="3" id="KW-1185">Reference proteome</keyword>
<protein>
    <recommendedName>
        <fullName evidence="4">Relaxase/Mobilisation nuclease domain-containing protein</fullName>
    </recommendedName>
</protein>
<evidence type="ECO:0000313" key="3">
    <source>
        <dbReference type="Proteomes" id="UP000182624"/>
    </source>
</evidence>
<dbReference type="AlphaFoldDB" id="A0A1I5SLH4"/>
<keyword evidence="1" id="KW-0175">Coiled coil</keyword>
<proteinExistence type="predicted"/>
<name>A0A1I5SLH4_9FIRM</name>
<evidence type="ECO:0000256" key="1">
    <source>
        <dbReference type="SAM" id="Coils"/>
    </source>
</evidence>
<accession>A0A1I5SLH4</accession>
<sequence>MKKRADDSGERFTELGSRIKAIEKRLDEISELKTHIRNYAMTNDTYVAYRKSGYNKYFYEEHRKDIQLNKASREAFDKFDGKAIPSAKELNAEFQELLSEKRKLYEECHEVKEKMQLYKIAKYDID</sequence>
<evidence type="ECO:0000313" key="2">
    <source>
        <dbReference type="EMBL" id="SFP71501.1"/>
    </source>
</evidence>